<dbReference type="InterPro" id="IPR001909">
    <property type="entry name" value="KRAB"/>
</dbReference>
<keyword evidence="3" id="KW-1185">Reference proteome</keyword>
<organism evidence="2 3">
    <name type="scientific">Marmota marmota marmota</name>
    <name type="common">Alpine marmot</name>
    <dbReference type="NCBI Taxonomy" id="9994"/>
    <lineage>
        <taxon>Eukaryota</taxon>
        <taxon>Metazoa</taxon>
        <taxon>Chordata</taxon>
        <taxon>Craniata</taxon>
        <taxon>Vertebrata</taxon>
        <taxon>Euteleostomi</taxon>
        <taxon>Mammalia</taxon>
        <taxon>Eutheria</taxon>
        <taxon>Euarchontoglires</taxon>
        <taxon>Glires</taxon>
        <taxon>Rodentia</taxon>
        <taxon>Sciuromorpha</taxon>
        <taxon>Sciuridae</taxon>
        <taxon>Xerinae</taxon>
        <taxon>Marmotini</taxon>
        <taxon>Marmota</taxon>
    </lineage>
</organism>
<accession>A0A8C5ZI40</accession>
<reference evidence="2" key="2">
    <citation type="submission" date="2025-09" db="UniProtKB">
        <authorList>
            <consortium name="Ensembl"/>
        </authorList>
    </citation>
    <scope>IDENTIFICATION</scope>
</reference>
<dbReference type="PANTHER" id="PTHR23232">
    <property type="entry name" value="KRAB DOMAIN C2H2 ZINC FINGER"/>
    <property type="match status" value="1"/>
</dbReference>
<dbReference type="Gene3D" id="6.10.140.140">
    <property type="match status" value="1"/>
</dbReference>
<dbReference type="PANTHER" id="PTHR23232:SF158">
    <property type="entry name" value="KRAB DOMAIN-CONTAINING PROTEIN 5"/>
    <property type="match status" value="1"/>
</dbReference>
<dbReference type="SUPFAM" id="SSF109640">
    <property type="entry name" value="KRAB domain (Kruppel-associated box)"/>
    <property type="match status" value="1"/>
</dbReference>
<dbReference type="CDD" id="cd07765">
    <property type="entry name" value="KRAB_A-box"/>
    <property type="match status" value="1"/>
</dbReference>
<sequence length="80" mass="9582">MSSEPLTIRDMFIDFSEEEWKCLDPFQQTLYGDVMLEIYRNLLFIGMTSNQNQEFSGDCQKKREHICFSRKRYDCDKLPA</sequence>
<feature type="domain" description="KRAB" evidence="1">
    <location>
        <begin position="6"/>
        <end position="78"/>
    </location>
</feature>
<dbReference type="SMART" id="SM00349">
    <property type="entry name" value="KRAB"/>
    <property type="match status" value="1"/>
</dbReference>
<dbReference type="InterPro" id="IPR050169">
    <property type="entry name" value="Krueppel_C2H2_ZnF"/>
</dbReference>
<protein>
    <recommendedName>
        <fullName evidence="1">KRAB domain-containing protein</fullName>
    </recommendedName>
</protein>
<evidence type="ECO:0000313" key="3">
    <source>
        <dbReference type="Proteomes" id="UP000694407"/>
    </source>
</evidence>
<dbReference type="Pfam" id="PF01352">
    <property type="entry name" value="KRAB"/>
    <property type="match status" value="1"/>
</dbReference>
<reference evidence="2" key="1">
    <citation type="submission" date="2025-08" db="UniProtKB">
        <authorList>
            <consortium name="Ensembl"/>
        </authorList>
    </citation>
    <scope>IDENTIFICATION</scope>
</reference>
<dbReference type="Ensembl" id="ENSMMMT00000016533.1">
    <property type="protein sequence ID" value="ENSMMMP00000014499.1"/>
    <property type="gene ID" value="ENSMMMG00000012909.1"/>
</dbReference>
<name>A0A8C5ZI40_MARMA</name>
<dbReference type="GeneTree" id="ENSGT01130000280117"/>
<evidence type="ECO:0000313" key="2">
    <source>
        <dbReference type="Ensembl" id="ENSMMMP00000014499.1"/>
    </source>
</evidence>
<proteinExistence type="predicted"/>
<dbReference type="Proteomes" id="UP000694407">
    <property type="component" value="Unplaced"/>
</dbReference>
<evidence type="ECO:0000259" key="1">
    <source>
        <dbReference type="PROSITE" id="PS50805"/>
    </source>
</evidence>
<dbReference type="GO" id="GO:0006355">
    <property type="term" value="P:regulation of DNA-templated transcription"/>
    <property type="evidence" value="ECO:0007669"/>
    <property type="project" value="InterPro"/>
</dbReference>
<dbReference type="InterPro" id="IPR036051">
    <property type="entry name" value="KRAB_dom_sf"/>
</dbReference>
<dbReference type="AlphaFoldDB" id="A0A8C5ZI40"/>
<dbReference type="PROSITE" id="PS50805">
    <property type="entry name" value="KRAB"/>
    <property type="match status" value="1"/>
</dbReference>